<dbReference type="InterPro" id="IPR036961">
    <property type="entry name" value="Kinesin_motor_dom_sf"/>
</dbReference>
<evidence type="ECO:0000259" key="14">
    <source>
        <dbReference type="PROSITE" id="PS50067"/>
    </source>
</evidence>
<feature type="region of interest" description="Disordered" evidence="13">
    <location>
        <begin position="1"/>
        <end position="175"/>
    </location>
</feature>
<dbReference type="PANTHER" id="PTHR47972">
    <property type="entry name" value="KINESIN-LIKE PROTEIN KLP-3"/>
    <property type="match status" value="1"/>
</dbReference>
<comment type="similarity">
    <text evidence="2">Belongs to the TRAFAC class myosin-kinesin ATPase superfamily. Kinesin family. KIN-14 subfamily.</text>
</comment>
<dbReference type="GO" id="GO:0005524">
    <property type="term" value="F:ATP binding"/>
    <property type="evidence" value="ECO:0007669"/>
    <property type="project" value="UniProtKB-UniRule"/>
</dbReference>
<feature type="compositionally biased region" description="Polar residues" evidence="13">
    <location>
        <begin position="1"/>
        <end position="14"/>
    </location>
</feature>
<dbReference type="PROSITE" id="PS00411">
    <property type="entry name" value="KINESIN_MOTOR_1"/>
    <property type="match status" value="1"/>
</dbReference>
<evidence type="ECO:0000256" key="13">
    <source>
        <dbReference type="SAM" id="MobiDB-lite"/>
    </source>
</evidence>
<feature type="coiled-coil region" evidence="12">
    <location>
        <begin position="224"/>
        <end position="297"/>
    </location>
</feature>
<evidence type="ECO:0000256" key="4">
    <source>
        <dbReference type="ARBA" id="ARBA00022701"/>
    </source>
</evidence>
<keyword evidence="7 12" id="KW-0175">Coiled coil</keyword>
<evidence type="ECO:0000313" key="16">
    <source>
        <dbReference type="Proteomes" id="UP001210925"/>
    </source>
</evidence>
<evidence type="ECO:0000313" key="15">
    <source>
        <dbReference type="EMBL" id="KAJ3254975.1"/>
    </source>
</evidence>
<organism evidence="15 16">
    <name type="scientific">Boothiomyces macroporosus</name>
    <dbReference type="NCBI Taxonomy" id="261099"/>
    <lineage>
        <taxon>Eukaryota</taxon>
        <taxon>Fungi</taxon>
        <taxon>Fungi incertae sedis</taxon>
        <taxon>Chytridiomycota</taxon>
        <taxon>Chytridiomycota incertae sedis</taxon>
        <taxon>Chytridiomycetes</taxon>
        <taxon>Rhizophydiales</taxon>
        <taxon>Terramycetaceae</taxon>
        <taxon>Boothiomyces</taxon>
    </lineage>
</organism>
<protein>
    <recommendedName>
        <fullName evidence="11">Kinesin-like protein</fullName>
    </recommendedName>
</protein>
<keyword evidence="6 10" id="KW-0067">ATP-binding</keyword>
<feature type="binding site" evidence="10">
    <location>
        <begin position="458"/>
        <end position="465"/>
    </location>
    <ligand>
        <name>ATP</name>
        <dbReference type="ChEBI" id="CHEBI:30616"/>
    </ligand>
</feature>
<feature type="coiled-coil region" evidence="12">
    <location>
        <begin position="324"/>
        <end position="358"/>
    </location>
</feature>
<accession>A0AAD5Y1X4</accession>
<evidence type="ECO:0000256" key="3">
    <source>
        <dbReference type="ARBA" id="ARBA00022490"/>
    </source>
</evidence>
<dbReference type="InterPro" id="IPR027640">
    <property type="entry name" value="Kinesin-like_fam"/>
</dbReference>
<dbReference type="GO" id="GO:0005874">
    <property type="term" value="C:microtubule"/>
    <property type="evidence" value="ECO:0007669"/>
    <property type="project" value="UniProtKB-KW"/>
</dbReference>
<evidence type="ECO:0000256" key="10">
    <source>
        <dbReference type="PROSITE-ProRule" id="PRU00283"/>
    </source>
</evidence>
<evidence type="ECO:0000256" key="2">
    <source>
        <dbReference type="ARBA" id="ARBA00010899"/>
    </source>
</evidence>
<dbReference type="FunFam" id="3.40.850.10:FF:000065">
    <property type="entry name" value="Kinesin-like protein"/>
    <property type="match status" value="1"/>
</dbReference>
<dbReference type="PROSITE" id="PS50067">
    <property type="entry name" value="KINESIN_MOTOR_2"/>
    <property type="match status" value="1"/>
</dbReference>
<dbReference type="Gene3D" id="3.40.850.10">
    <property type="entry name" value="Kinesin motor domain"/>
    <property type="match status" value="1"/>
</dbReference>
<dbReference type="PANTHER" id="PTHR47972:SF45">
    <property type="entry name" value="PROTEIN CLARET SEGREGATIONAL"/>
    <property type="match status" value="1"/>
</dbReference>
<keyword evidence="16" id="KW-1185">Reference proteome</keyword>
<comment type="subcellular location">
    <subcellularLocation>
        <location evidence="1">Cytoplasm</location>
        <location evidence="1">Cytoskeleton</location>
    </subcellularLocation>
</comment>
<feature type="compositionally biased region" description="Basic and acidic residues" evidence="13">
    <location>
        <begin position="15"/>
        <end position="26"/>
    </location>
</feature>
<dbReference type="InterPro" id="IPR027417">
    <property type="entry name" value="P-loop_NTPase"/>
</dbReference>
<keyword evidence="8 10" id="KW-0505">Motor protein</keyword>
<evidence type="ECO:0000256" key="12">
    <source>
        <dbReference type="SAM" id="Coils"/>
    </source>
</evidence>
<keyword evidence="9" id="KW-0206">Cytoskeleton</keyword>
<dbReference type="GO" id="GO:0007018">
    <property type="term" value="P:microtubule-based movement"/>
    <property type="evidence" value="ECO:0007669"/>
    <property type="project" value="InterPro"/>
</dbReference>
<dbReference type="InterPro" id="IPR001752">
    <property type="entry name" value="Kinesin_motor_dom"/>
</dbReference>
<dbReference type="EMBL" id="JADGKB010000074">
    <property type="protein sequence ID" value="KAJ3254975.1"/>
    <property type="molecule type" value="Genomic_DNA"/>
</dbReference>
<feature type="domain" description="Kinesin motor" evidence="14">
    <location>
        <begin position="365"/>
        <end position="706"/>
    </location>
</feature>
<evidence type="ECO:0000256" key="8">
    <source>
        <dbReference type="ARBA" id="ARBA00023175"/>
    </source>
</evidence>
<evidence type="ECO:0000256" key="11">
    <source>
        <dbReference type="RuleBase" id="RU000394"/>
    </source>
</evidence>
<dbReference type="GO" id="GO:0090307">
    <property type="term" value="P:mitotic spindle assembly"/>
    <property type="evidence" value="ECO:0007669"/>
    <property type="project" value="UniProtKB-ARBA"/>
</dbReference>
<dbReference type="GO" id="GO:0003777">
    <property type="term" value="F:microtubule motor activity"/>
    <property type="evidence" value="ECO:0007669"/>
    <property type="project" value="InterPro"/>
</dbReference>
<evidence type="ECO:0000256" key="5">
    <source>
        <dbReference type="ARBA" id="ARBA00022741"/>
    </source>
</evidence>
<dbReference type="Proteomes" id="UP001210925">
    <property type="component" value="Unassembled WGS sequence"/>
</dbReference>
<dbReference type="CDD" id="cd01366">
    <property type="entry name" value="KISc_C_terminal"/>
    <property type="match status" value="1"/>
</dbReference>
<keyword evidence="5 10" id="KW-0547">Nucleotide-binding</keyword>
<gene>
    <name evidence="15" type="primary">KAR3</name>
    <name evidence="15" type="ORF">HK103_006677</name>
</gene>
<evidence type="ECO:0000256" key="1">
    <source>
        <dbReference type="ARBA" id="ARBA00004245"/>
    </source>
</evidence>
<dbReference type="PRINTS" id="PR00380">
    <property type="entry name" value="KINESINHEAVY"/>
</dbReference>
<evidence type="ECO:0000256" key="9">
    <source>
        <dbReference type="ARBA" id="ARBA00023212"/>
    </source>
</evidence>
<name>A0AAD5Y1X4_9FUNG</name>
<comment type="caution">
    <text evidence="15">The sequence shown here is derived from an EMBL/GenBank/DDBJ whole genome shotgun (WGS) entry which is preliminary data.</text>
</comment>
<proteinExistence type="inferred from homology"/>
<keyword evidence="4 11" id="KW-0493">Microtubule</keyword>
<feature type="compositionally biased region" description="Basic and acidic residues" evidence="13">
    <location>
        <begin position="69"/>
        <end position="79"/>
    </location>
</feature>
<dbReference type="SUPFAM" id="SSF52540">
    <property type="entry name" value="P-loop containing nucleoside triphosphate hydrolases"/>
    <property type="match status" value="1"/>
</dbReference>
<feature type="compositionally biased region" description="Low complexity" evidence="13">
    <location>
        <begin position="125"/>
        <end position="145"/>
    </location>
</feature>
<evidence type="ECO:0000256" key="6">
    <source>
        <dbReference type="ARBA" id="ARBA00022840"/>
    </source>
</evidence>
<dbReference type="Pfam" id="PF00225">
    <property type="entry name" value="Kinesin"/>
    <property type="match status" value="1"/>
</dbReference>
<dbReference type="InterPro" id="IPR019821">
    <property type="entry name" value="Kinesin_motor_CS"/>
</dbReference>
<sequence length="715" mass="79149">MSILQNDESGQTVVENKENGNNEQAERGSPVKAVSHIPTKLPGINRAAQPKTVATDEEDFVVHSTGTKRKADDMEEKNLKKGKAAPPKSKITKEPPAGKKVAPRTSRTVTKPPVPRQSVAARPIAAPKTAATKSATASKLSTTTAPPKPPVSKSIAPVQRSGSVGPPPAKKKRAAYDVKGRLQDLEEQHEYTHLQLTESNGLIKIMTDKLEHSQKTISDLLQFKTNLETTVQVKEQEKSIVEKELQSVASVQNEMKEKYENQIKDFEKQVEEYKRKIKELEAELEGARSEISTFKITISQLNAAKFAIENKESDELCKTRLEKIKDLETNNAQLMETIAQMEDKLRKEESIRRALHNTIQELKGNIRVFCRMRPLLGEEITKNDESLCQINFPETENSIELVQYLENAAGNKTNAKTTPFQFDKVFQPTASQAEVFSEISQLVQSALDGYNVCIFAYGQTGSGKTFTMEGPPKVNGIDDPNTGMIPRAVQQIFTHAEELKEKGWEYTMEAQYLEIYNETIRDLLTKDDGSKPHDIKHDHQNDSTHVTNTTNVMVTCPDEVFVLLAKAGSNRAVAATNCNERSSRSHSVFTLKLTGTNPLTEESSCGVLNLVDLAGSERLNSSGSTGERLKETQSINKSLSSLSDVINALGQDQKHIPYRNSKLTYLLQNSLGGNSKTLMFVNISPATASFTETLSSLRFATKVNNCEIGTAKKQK</sequence>
<dbReference type="AlphaFoldDB" id="A0AAD5Y1X4"/>
<dbReference type="SMART" id="SM00129">
    <property type="entry name" value="KISc"/>
    <property type="match status" value="1"/>
</dbReference>
<keyword evidence="3" id="KW-0963">Cytoplasm</keyword>
<reference evidence="15" key="1">
    <citation type="submission" date="2020-05" db="EMBL/GenBank/DDBJ databases">
        <title>Phylogenomic resolution of chytrid fungi.</title>
        <authorList>
            <person name="Stajich J.E."/>
            <person name="Amses K."/>
            <person name="Simmons R."/>
            <person name="Seto K."/>
            <person name="Myers J."/>
            <person name="Bonds A."/>
            <person name="Quandt C.A."/>
            <person name="Barry K."/>
            <person name="Liu P."/>
            <person name="Grigoriev I."/>
            <person name="Longcore J.E."/>
            <person name="James T.Y."/>
        </authorList>
    </citation>
    <scope>NUCLEOTIDE SEQUENCE</scope>
    <source>
        <strain evidence="15">PLAUS21</strain>
    </source>
</reference>
<dbReference type="GO" id="GO:0008017">
    <property type="term" value="F:microtubule binding"/>
    <property type="evidence" value="ECO:0007669"/>
    <property type="project" value="InterPro"/>
</dbReference>
<evidence type="ECO:0000256" key="7">
    <source>
        <dbReference type="ARBA" id="ARBA00023054"/>
    </source>
</evidence>